<feature type="transmembrane region" description="Helical" evidence="1">
    <location>
        <begin position="20"/>
        <end position="40"/>
    </location>
</feature>
<comment type="caution">
    <text evidence="2">The sequence shown here is derived from an EMBL/GenBank/DDBJ whole genome shotgun (WGS) entry which is preliminary data.</text>
</comment>
<dbReference type="PANTHER" id="PTHR43471:SF10">
    <property type="entry name" value="SLL1107 PROTEIN"/>
    <property type="match status" value="1"/>
</dbReference>
<keyword evidence="1" id="KW-0812">Transmembrane</keyword>
<keyword evidence="1" id="KW-1133">Transmembrane helix</keyword>
<dbReference type="Pfam" id="PF12679">
    <property type="entry name" value="ABC2_membrane_2"/>
    <property type="match status" value="1"/>
</dbReference>
<name>A0A0F9UKS4_9ZZZZ</name>
<feature type="transmembrane region" description="Helical" evidence="1">
    <location>
        <begin position="131"/>
        <end position="154"/>
    </location>
</feature>
<gene>
    <name evidence="2" type="ORF">LCGC14_0518530</name>
</gene>
<evidence type="ECO:0008006" key="3">
    <source>
        <dbReference type="Google" id="ProtNLM"/>
    </source>
</evidence>
<reference evidence="2" key="1">
    <citation type="journal article" date="2015" name="Nature">
        <title>Complex archaea that bridge the gap between prokaryotes and eukaryotes.</title>
        <authorList>
            <person name="Spang A."/>
            <person name="Saw J.H."/>
            <person name="Jorgensen S.L."/>
            <person name="Zaremba-Niedzwiedzka K."/>
            <person name="Martijn J."/>
            <person name="Lind A.E."/>
            <person name="van Eijk R."/>
            <person name="Schleper C."/>
            <person name="Guy L."/>
            <person name="Ettema T.J."/>
        </authorList>
    </citation>
    <scope>NUCLEOTIDE SEQUENCE</scope>
</reference>
<protein>
    <recommendedName>
        <fullName evidence="3">ABC-2 type transporter domain-containing protein</fullName>
    </recommendedName>
</protein>
<proteinExistence type="predicted"/>
<organism evidence="2">
    <name type="scientific">marine sediment metagenome</name>
    <dbReference type="NCBI Taxonomy" id="412755"/>
    <lineage>
        <taxon>unclassified sequences</taxon>
        <taxon>metagenomes</taxon>
        <taxon>ecological metagenomes</taxon>
    </lineage>
</organism>
<dbReference type="GO" id="GO:0140359">
    <property type="term" value="F:ABC-type transporter activity"/>
    <property type="evidence" value="ECO:0007669"/>
    <property type="project" value="InterPro"/>
</dbReference>
<dbReference type="AlphaFoldDB" id="A0A0F9UKS4"/>
<dbReference type="EMBL" id="LAZR01000646">
    <property type="protein sequence ID" value="KKN61776.1"/>
    <property type="molecule type" value="Genomic_DNA"/>
</dbReference>
<feature type="transmembrane region" description="Helical" evidence="1">
    <location>
        <begin position="161"/>
        <end position="180"/>
    </location>
</feature>
<dbReference type="GO" id="GO:0005886">
    <property type="term" value="C:plasma membrane"/>
    <property type="evidence" value="ECO:0007669"/>
    <property type="project" value="UniProtKB-SubCell"/>
</dbReference>
<accession>A0A0F9UKS4</accession>
<feature type="transmembrane region" description="Helical" evidence="1">
    <location>
        <begin position="52"/>
        <end position="74"/>
    </location>
</feature>
<dbReference type="PANTHER" id="PTHR43471">
    <property type="entry name" value="ABC TRANSPORTER PERMEASE"/>
    <property type="match status" value="1"/>
</dbReference>
<feature type="transmembrane region" description="Helical" evidence="1">
    <location>
        <begin position="225"/>
        <end position="248"/>
    </location>
</feature>
<evidence type="ECO:0000256" key="1">
    <source>
        <dbReference type="SAM" id="Phobius"/>
    </source>
</evidence>
<evidence type="ECO:0000313" key="2">
    <source>
        <dbReference type="EMBL" id="KKN61776.1"/>
    </source>
</evidence>
<sequence>MKIKAIAFNTFKEAIRDRILYLLLFFAAVCIIFSRLLALLTVGDKIKIIKDVGLSSLSLFGALMAILMGTGLVFKEIDKKTIYTIISKPIHRYQFLLGKFFGLVLTLFIMLLLMSFIFLVLVFFHTFKIEWGMLIAILFIFFELCLITSVALLFSCFSTPILSSIFSLAFYLIGHTAWGIETLIKKIPPGVGKTLAQFLYHFLPDLENFNFKTEIVQHLDIPSDVYLYSILYGIFYTLFVLIIAVLIFRKRDFI</sequence>
<feature type="transmembrane region" description="Helical" evidence="1">
    <location>
        <begin position="95"/>
        <end position="125"/>
    </location>
</feature>
<keyword evidence="1" id="KW-0472">Membrane</keyword>